<comment type="caution">
    <text evidence="8">The sequence shown here is derived from an EMBL/GenBank/DDBJ whole genome shotgun (WGS) entry which is preliminary data.</text>
</comment>
<evidence type="ECO:0000256" key="6">
    <source>
        <dbReference type="ARBA" id="ARBA00060953"/>
    </source>
</evidence>
<evidence type="ECO:0000256" key="5">
    <source>
        <dbReference type="ARBA" id="ARBA00023121"/>
    </source>
</evidence>
<keyword evidence="9" id="KW-1185">Reference proteome</keyword>
<evidence type="ECO:0000256" key="2">
    <source>
        <dbReference type="ARBA" id="ARBA00022512"/>
    </source>
</evidence>
<accession>A0A139HPL4</accession>
<evidence type="ECO:0000256" key="3">
    <source>
        <dbReference type="ARBA" id="ARBA00022525"/>
    </source>
</evidence>
<keyword evidence="4" id="KW-0732">Signal</keyword>
<sequence>MPCWLHSYYFARPPSCSSNFSHPSSRQNRHGGLTVVTNSTTMQLLAPLFYASTVLAFSLDLRDPKLISRQASQDIAADIKAITSATDGLTAALRNFNDASTALAVNAASGKVSDAIKKGTSDANAISSISQADALTLSGPIGDLNDATKRSIDQLIAKKPLFVSLGFAGIVLDTLKSQQAQSSAFSEAVISKLPEGLRTIASNISKPAADAIAAGIAAFSNTSSGMSSSTAAALGGGAKPTTTSPMAAPAPTTTMAYGGGASPTMPVGSMVSNIGSMGSQIPGVTPTSAAYTPTGCAVTQIGDGQVQYGSGCTQTPEAYTGAAMPTAAAGFGAFAAAAMAVAAAAL</sequence>
<evidence type="ECO:0000256" key="4">
    <source>
        <dbReference type="ARBA" id="ARBA00022729"/>
    </source>
</evidence>
<dbReference type="OrthoDB" id="2422134at2759"/>
<keyword evidence="3" id="KW-0964">Secreted</keyword>
<evidence type="ECO:0000313" key="9">
    <source>
        <dbReference type="Proteomes" id="UP000070133"/>
    </source>
</evidence>
<dbReference type="Pfam" id="PF12296">
    <property type="entry name" value="HsbA"/>
    <property type="match status" value="1"/>
</dbReference>
<organism evidence="8 9">
    <name type="scientific">Pseudocercospora eumusae</name>
    <dbReference type="NCBI Taxonomy" id="321146"/>
    <lineage>
        <taxon>Eukaryota</taxon>
        <taxon>Fungi</taxon>
        <taxon>Dikarya</taxon>
        <taxon>Ascomycota</taxon>
        <taxon>Pezizomycotina</taxon>
        <taxon>Dothideomycetes</taxon>
        <taxon>Dothideomycetidae</taxon>
        <taxon>Mycosphaerellales</taxon>
        <taxon>Mycosphaerellaceae</taxon>
        <taxon>Pseudocercospora</taxon>
    </lineage>
</organism>
<name>A0A139HPL4_9PEZI</name>
<evidence type="ECO:0000256" key="1">
    <source>
        <dbReference type="ARBA" id="ARBA00004191"/>
    </source>
</evidence>
<dbReference type="GO" id="GO:0008289">
    <property type="term" value="F:lipid binding"/>
    <property type="evidence" value="ECO:0007669"/>
    <property type="project" value="UniProtKB-KW"/>
</dbReference>
<comment type="similarity">
    <text evidence="6">Belongs to the cell wall mannoprotein 1 family.</text>
</comment>
<protein>
    <recommendedName>
        <fullName evidence="7">Cell wall mannoprotein 1</fullName>
    </recommendedName>
</protein>
<dbReference type="FunFam" id="1.20.1280.140:FF:000001">
    <property type="entry name" value="Cell wall serine-threonine-rich galactomannoprotein Mp1"/>
    <property type="match status" value="1"/>
</dbReference>
<dbReference type="AlphaFoldDB" id="A0A139HPL4"/>
<dbReference type="Proteomes" id="UP000070133">
    <property type="component" value="Unassembled WGS sequence"/>
</dbReference>
<proteinExistence type="inferred from homology"/>
<reference evidence="8 9" key="1">
    <citation type="submission" date="2015-07" db="EMBL/GenBank/DDBJ databases">
        <title>Comparative genomics of the Sigatoka disease complex on banana suggests a link between parallel evolutionary changes in Pseudocercospora fijiensis and Pseudocercospora eumusae and increased virulence on the banana host.</title>
        <authorList>
            <person name="Chang T.-C."/>
            <person name="Salvucci A."/>
            <person name="Crous P.W."/>
            <person name="Stergiopoulos I."/>
        </authorList>
    </citation>
    <scope>NUCLEOTIDE SEQUENCE [LARGE SCALE GENOMIC DNA]</scope>
    <source>
        <strain evidence="8 9">CBS 114824</strain>
    </source>
</reference>
<gene>
    <name evidence="8" type="ORF">AC578_7975</name>
</gene>
<evidence type="ECO:0000256" key="7">
    <source>
        <dbReference type="ARBA" id="ARBA00071527"/>
    </source>
</evidence>
<dbReference type="GO" id="GO:0009277">
    <property type="term" value="C:fungal-type cell wall"/>
    <property type="evidence" value="ECO:0007669"/>
    <property type="project" value="UniProtKB-ARBA"/>
</dbReference>
<evidence type="ECO:0000313" key="8">
    <source>
        <dbReference type="EMBL" id="KXT04322.1"/>
    </source>
</evidence>
<keyword evidence="2" id="KW-0134">Cell wall</keyword>
<dbReference type="Gene3D" id="1.20.1280.140">
    <property type="match status" value="1"/>
</dbReference>
<comment type="subcellular location">
    <subcellularLocation>
        <location evidence="1">Secreted</location>
        <location evidence="1">Cell wall</location>
    </subcellularLocation>
</comment>
<dbReference type="PANTHER" id="PTHR38123:SF6">
    <property type="entry name" value="CELL WALL SERINE-THREONINE-RICH GALACTOMANNOPROTEIN MP1 (AFU_ORTHOLOGUE AFUA_4G03240)"/>
    <property type="match status" value="1"/>
</dbReference>
<dbReference type="PANTHER" id="PTHR38123">
    <property type="entry name" value="CELL WALL SERINE-THREONINE-RICH GALACTOMANNOPROTEIN MP1 (AFU_ORTHOLOGUE AFUA_4G03240)"/>
    <property type="match status" value="1"/>
</dbReference>
<dbReference type="GO" id="GO:0005576">
    <property type="term" value="C:extracellular region"/>
    <property type="evidence" value="ECO:0007669"/>
    <property type="project" value="TreeGrafter"/>
</dbReference>
<dbReference type="InterPro" id="IPR021054">
    <property type="entry name" value="Cell_wall_mannoprotein_1"/>
</dbReference>
<keyword evidence="5" id="KW-0446">Lipid-binding</keyword>
<dbReference type="EMBL" id="LFZN01000022">
    <property type="protein sequence ID" value="KXT04322.1"/>
    <property type="molecule type" value="Genomic_DNA"/>
</dbReference>